<gene>
    <name evidence="5" type="ORF">OFUS_LOCUS5501</name>
</gene>
<dbReference type="PANTHER" id="PTHR46641:SF2">
    <property type="entry name" value="FMRFAMIDE RECEPTOR"/>
    <property type="match status" value="1"/>
</dbReference>
<comment type="caution">
    <text evidence="5">The sequence shown here is derived from an EMBL/GenBank/DDBJ whole genome shotgun (WGS) entry which is preliminary data.</text>
</comment>
<dbReference type="SUPFAM" id="SSF81321">
    <property type="entry name" value="Family A G protein-coupled receptor-like"/>
    <property type="match status" value="1"/>
</dbReference>
<dbReference type="GO" id="GO:0016020">
    <property type="term" value="C:membrane"/>
    <property type="evidence" value="ECO:0007669"/>
    <property type="project" value="UniProtKB-SubCell"/>
</dbReference>
<evidence type="ECO:0000256" key="1">
    <source>
        <dbReference type="ARBA" id="ARBA00004370"/>
    </source>
</evidence>
<dbReference type="PROSITE" id="PS50262">
    <property type="entry name" value="G_PROTEIN_RECEP_F1_2"/>
    <property type="match status" value="1"/>
</dbReference>
<comment type="subcellular location">
    <subcellularLocation>
        <location evidence="1">Membrane</location>
    </subcellularLocation>
</comment>
<dbReference type="EMBL" id="CAIIXF020000003">
    <property type="protein sequence ID" value="CAH1778608.1"/>
    <property type="molecule type" value="Genomic_DNA"/>
</dbReference>
<keyword evidence="4" id="KW-0472">Membrane</keyword>
<dbReference type="CDD" id="cd14978">
    <property type="entry name" value="7tmA_FMRFamide_R-like"/>
    <property type="match status" value="1"/>
</dbReference>
<keyword evidence="6" id="KW-1185">Reference proteome</keyword>
<keyword evidence="3" id="KW-1133">Transmembrane helix</keyword>
<dbReference type="Proteomes" id="UP000749559">
    <property type="component" value="Unassembled WGS sequence"/>
</dbReference>
<proteinExistence type="predicted"/>
<evidence type="ECO:0000313" key="6">
    <source>
        <dbReference type="Proteomes" id="UP000749559"/>
    </source>
</evidence>
<keyword evidence="2" id="KW-0812">Transmembrane</keyword>
<name>A0A8J1UUL5_OWEFU</name>
<dbReference type="InterPro" id="IPR017452">
    <property type="entry name" value="GPCR_Rhodpsn_7TM"/>
</dbReference>
<organism evidence="5 6">
    <name type="scientific">Owenia fusiformis</name>
    <name type="common">Polychaete worm</name>
    <dbReference type="NCBI Taxonomy" id="6347"/>
    <lineage>
        <taxon>Eukaryota</taxon>
        <taxon>Metazoa</taxon>
        <taxon>Spiralia</taxon>
        <taxon>Lophotrochozoa</taxon>
        <taxon>Annelida</taxon>
        <taxon>Polychaeta</taxon>
        <taxon>Sedentaria</taxon>
        <taxon>Canalipalpata</taxon>
        <taxon>Sabellida</taxon>
        <taxon>Oweniida</taxon>
        <taxon>Oweniidae</taxon>
        <taxon>Owenia</taxon>
    </lineage>
</organism>
<dbReference type="Pfam" id="PF00001">
    <property type="entry name" value="7tm_1"/>
    <property type="match status" value="1"/>
</dbReference>
<protein>
    <submittedName>
        <fullName evidence="5">Uncharacterized protein</fullName>
    </submittedName>
</protein>
<evidence type="ECO:0000256" key="3">
    <source>
        <dbReference type="ARBA" id="ARBA00022989"/>
    </source>
</evidence>
<dbReference type="PRINTS" id="PR00237">
    <property type="entry name" value="GPCRRHODOPSN"/>
</dbReference>
<evidence type="ECO:0000256" key="4">
    <source>
        <dbReference type="ARBA" id="ARBA00023136"/>
    </source>
</evidence>
<evidence type="ECO:0000313" key="5">
    <source>
        <dbReference type="EMBL" id="CAH1778608.1"/>
    </source>
</evidence>
<accession>A0A8J1UUL5</accession>
<dbReference type="AlphaFoldDB" id="A0A8J1UUL5"/>
<sequence length="437" mass="49835">MADMGTSVMNSTNDTMDNVSCCQEDYRDDLELYYIQFQSGLVSNIICAFGVICNLLSIVVLSNHRMRSSTSIYLMALAILDIVVLLCSALFLAIPAMAGYLQGNLMTYSKFYPNLHPIGYPLTLISQTCTIYITVAFTVERFIAVCHPLQAANMCTIPRAKRVVVTVIFCAVVFNIPRMLEFGVTQTLDKATNATVPRIVYKDLHWNKIYKVTYMVIAYILVIFLIPFLLLTILNTLLIKAVNRSRATRATMNTRTLRENNLTVMLIAVIMVFLICQFPALIDNIITAFLPNEIQNSRWYIIFYSICTNMVILNSAVNFILYCVFGKKFRRIFLVMFKCWRFCPNSDIFRFEETNYTNVSILRKASMVSKSNTTIRDKSYTGNIVSQKNFGPLRKFISKPYRNGQANMDDGHEGHSTLLEKKHVQRTLPNGNIVYDV</sequence>
<reference evidence="5" key="1">
    <citation type="submission" date="2022-03" db="EMBL/GenBank/DDBJ databases">
        <authorList>
            <person name="Martin C."/>
        </authorList>
    </citation>
    <scope>NUCLEOTIDE SEQUENCE</scope>
</reference>
<dbReference type="InterPro" id="IPR000276">
    <property type="entry name" value="GPCR_Rhodpsn"/>
</dbReference>
<evidence type="ECO:0000256" key="2">
    <source>
        <dbReference type="ARBA" id="ARBA00022692"/>
    </source>
</evidence>
<dbReference type="GO" id="GO:0004930">
    <property type="term" value="F:G protein-coupled receptor activity"/>
    <property type="evidence" value="ECO:0007669"/>
    <property type="project" value="InterPro"/>
</dbReference>
<dbReference type="InterPro" id="IPR052954">
    <property type="entry name" value="GPCR-Ligand_Int"/>
</dbReference>
<dbReference type="PANTHER" id="PTHR46641">
    <property type="entry name" value="FMRFAMIDE RECEPTOR-RELATED"/>
    <property type="match status" value="1"/>
</dbReference>
<dbReference type="OrthoDB" id="10011262at2759"/>
<dbReference type="Gene3D" id="1.20.1070.10">
    <property type="entry name" value="Rhodopsin 7-helix transmembrane proteins"/>
    <property type="match status" value="1"/>
</dbReference>